<evidence type="ECO:0000256" key="5">
    <source>
        <dbReference type="ARBA" id="ARBA00022729"/>
    </source>
</evidence>
<comment type="subcellular location">
    <subcellularLocation>
        <location evidence="1">Secreted</location>
        <location evidence="1">Cell wall</location>
    </subcellularLocation>
</comment>
<sequence>MKLYFLGVIATAVSAASAMGGLGFNLGVKNPDGKCKSIQDYKSDFNVLSGHTKVVKTFAVSECNTLQNLGQAAEEAGFTVLFGIWPDTEEILSGERAALQSYLPQISKDTVMGFLVGSEALYRKSMTAQQLADVINSIKTLLLGIKDKNGMSYGSVPVGTVDSWNVLVDLGSTPAIKAADFVHVNAFSYWQG</sequence>
<dbReference type="InterPro" id="IPR000490">
    <property type="entry name" value="Glyco_hydro_17"/>
</dbReference>
<dbReference type="GO" id="GO:0005576">
    <property type="term" value="C:extracellular region"/>
    <property type="evidence" value="ECO:0007669"/>
    <property type="project" value="TreeGrafter"/>
</dbReference>
<evidence type="ECO:0000256" key="11">
    <source>
        <dbReference type="ARBA" id="ARBA00041761"/>
    </source>
</evidence>
<dbReference type="AlphaFoldDB" id="A0A4P9ZG80"/>
<dbReference type="InterPro" id="IPR017853">
    <property type="entry name" value="GH"/>
</dbReference>
<evidence type="ECO:0000256" key="2">
    <source>
        <dbReference type="ARBA" id="ARBA00008773"/>
    </source>
</evidence>
<keyword evidence="6 14" id="KW-0378">Hydrolase</keyword>
<dbReference type="SUPFAM" id="SSF51445">
    <property type="entry name" value="(Trans)glycosidases"/>
    <property type="match status" value="1"/>
</dbReference>
<keyword evidence="7" id="KW-0325">Glycoprotein</keyword>
<keyword evidence="8" id="KW-0326">Glycosidase</keyword>
<feature type="signal peptide" evidence="13">
    <location>
        <begin position="1"/>
        <end position="18"/>
    </location>
</feature>
<evidence type="ECO:0000256" key="8">
    <source>
        <dbReference type="ARBA" id="ARBA00023295"/>
    </source>
</evidence>
<reference evidence="15" key="1">
    <citation type="journal article" date="2018" name="Nat. Microbiol.">
        <title>Leveraging single-cell genomics to expand the fungal tree of life.</title>
        <authorList>
            <person name="Ahrendt S.R."/>
            <person name="Quandt C.A."/>
            <person name="Ciobanu D."/>
            <person name="Clum A."/>
            <person name="Salamov A."/>
            <person name="Andreopoulos B."/>
            <person name="Cheng J.F."/>
            <person name="Woyke T."/>
            <person name="Pelin A."/>
            <person name="Henrissat B."/>
            <person name="Reynolds N.K."/>
            <person name="Benny G.L."/>
            <person name="Smith M.E."/>
            <person name="James T.Y."/>
            <person name="Grigoriev I.V."/>
        </authorList>
    </citation>
    <scope>NUCLEOTIDE SEQUENCE [LARGE SCALE GENOMIC DNA]</scope>
    <source>
        <strain evidence="15">Baker2002</strain>
    </source>
</reference>
<evidence type="ECO:0000256" key="7">
    <source>
        <dbReference type="ARBA" id="ARBA00023180"/>
    </source>
</evidence>
<dbReference type="GO" id="GO:0071555">
    <property type="term" value="P:cell wall organization"/>
    <property type="evidence" value="ECO:0007669"/>
    <property type="project" value="TreeGrafter"/>
</dbReference>
<dbReference type="EMBL" id="ML004436">
    <property type="protein sequence ID" value="RKP31933.1"/>
    <property type="molecule type" value="Genomic_DNA"/>
</dbReference>
<dbReference type="GO" id="GO:0009277">
    <property type="term" value="C:fungal-type cell wall"/>
    <property type="evidence" value="ECO:0007669"/>
    <property type="project" value="TreeGrafter"/>
</dbReference>
<accession>A0A4P9ZG80</accession>
<evidence type="ECO:0000313" key="14">
    <source>
        <dbReference type="EMBL" id="RKP31933.1"/>
    </source>
</evidence>
<evidence type="ECO:0000256" key="4">
    <source>
        <dbReference type="ARBA" id="ARBA00022525"/>
    </source>
</evidence>
<proteinExistence type="inferred from homology"/>
<dbReference type="GO" id="GO:0009986">
    <property type="term" value="C:cell surface"/>
    <property type="evidence" value="ECO:0007669"/>
    <property type="project" value="TreeGrafter"/>
</dbReference>
<dbReference type="GO" id="GO:0042973">
    <property type="term" value="F:glucan endo-1,3-beta-D-glucosidase activity"/>
    <property type="evidence" value="ECO:0007669"/>
    <property type="project" value="TreeGrafter"/>
</dbReference>
<dbReference type="PANTHER" id="PTHR16631">
    <property type="entry name" value="GLUCAN 1,3-BETA-GLUCOSIDASE"/>
    <property type="match status" value="1"/>
</dbReference>
<evidence type="ECO:0000256" key="3">
    <source>
        <dbReference type="ARBA" id="ARBA00022512"/>
    </source>
</evidence>
<evidence type="ECO:0000256" key="1">
    <source>
        <dbReference type="ARBA" id="ARBA00004191"/>
    </source>
</evidence>
<dbReference type="OrthoDB" id="1293114at2759"/>
<protein>
    <recommendedName>
        <fullName evidence="10">glucan 1,3-beta-glucosidase</fullName>
        <ecNumber evidence="10">3.2.1.58</ecNumber>
    </recommendedName>
    <alternativeName>
        <fullName evidence="11">Exo-1,3-beta-glucanase</fullName>
    </alternativeName>
</protein>
<keyword evidence="5 13" id="KW-0732">Signal</keyword>
<gene>
    <name evidence="14" type="ORF">METBISCDRAFT_163</name>
</gene>
<dbReference type="InterPro" id="IPR050732">
    <property type="entry name" value="Beta-glucan_modifiers"/>
</dbReference>
<feature type="non-terminal residue" evidence="14">
    <location>
        <position position="192"/>
    </location>
</feature>
<evidence type="ECO:0000256" key="6">
    <source>
        <dbReference type="ARBA" id="ARBA00022801"/>
    </source>
</evidence>
<evidence type="ECO:0000256" key="12">
    <source>
        <dbReference type="RuleBase" id="RU004335"/>
    </source>
</evidence>
<dbReference type="Pfam" id="PF00332">
    <property type="entry name" value="Glyco_hydro_17"/>
    <property type="match status" value="1"/>
</dbReference>
<dbReference type="EC" id="3.2.1.58" evidence="10"/>
<feature type="chain" id="PRO_5020213825" description="glucan 1,3-beta-glucosidase" evidence="13">
    <location>
        <begin position="19"/>
        <end position="192"/>
    </location>
</feature>
<comment type="similarity">
    <text evidence="2 12">Belongs to the glycosyl hydrolase 17 family.</text>
</comment>
<dbReference type="PANTHER" id="PTHR16631:SF26">
    <property type="entry name" value="GLUCAN 1,3-BETA-GLUCOSIDASE"/>
    <property type="match status" value="1"/>
</dbReference>
<keyword evidence="3" id="KW-0134">Cell wall</keyword>
<name>A0A4P9ZG80_9ASCO</name>
<comment type="catalytic activity">
    <reaction evidence="9">
        <text>Successive hydrolysis of beta-D-glucose units from the non-reducing ends of (1-&gt;3)-beta-D-glucans, releasing alpha-glucose.</text>
        <dbReference type="EC" id="3.2.1.58"/>
    </reaction>
</comment>
<organism evidence="14 15">
    <name type="scientific">Metschnikowia bicuspidata</name>
    <dbReference type="NCBI Taxonomy" id="27322"/>
    <lineage>
        <taxon>Eukaryota</taxon>
        <taxon>Fungi</taxon>
        <taxon>Dikarya</taxon>
        <taxon>Ascomycota</taxon>
        <taxon>Saccharomycotina</taxon>
        <taxon>Pichiomycetes</taxon>
        <taxon>Metschnikowiaceae</taxon>
        <taxon>Metschnikowia</taxon>
    </lineage>
</organism>
<dbReference type="GO" id="GO:0005975">
    <property type="term" value="P:carbohydrate metabolic process"/>
    <property type="evidence" value="ECO:0007669"/>
    <property type="project" value="InterPro"/>
</dbReference>
<evidence type="ECO:0000256" key="9">
    <source>
        <dbReference type="ARBA" id="ARBA00036824"/>
    </source>
</evidence>
<evidence type="ECO:0000256" key="10">
    <source>
        <dbReference type="ARBA" id="ARBA00038929"/>
    </source>
</evidence>
<evidence type="ECO:0000256" key="13">
    <source>
        <dbReference type="SAM" id="SignalP"/>
    </source>
</evidence>
<dbReference type="GO" id="GO:0004338">
    <property type="term" value="F:glucan exo-1,3-beta-glucosidase activity"/>
    <property type="evidence" value="ECO:0007669"/>
    <property type="project" value="UniProtKB-EC"/>
</dbReference>
<keyword evidence="4" id="KW-0964">Secreted</keyword>
<dbReference type="Proteomes" id="UP000268321">
    <property type="component" value="Unassembled WGS sequence"/>
</dbReference>
<keyword evidence="15" id="KW-1185">Reference proteome</keyword>
<evidence type="ECO:0000313" key="15">
    <source>
        <dbReference type="Proteomes" id="UP000268321"/>
    </source>
</evidence>